<dbReference type="PANTHER" id="PTHR24201">
    <property type="entry name" value="ANK_REP_REGION DOMAIN-CONTAINING PROTEIN"/>
    <property type="match status" value="1"/>
</dbReference>
<evidence type="ECO:0000256" key="3">
    <source>
        <dbReference type="PROSITE-ProRule" id="PRU00023"/>
    </source>
</evidence>
<gene>
    <name evidence="5" type="primary">ANKRD42</name>
    <name evidence="5" type="ORF">BLAG_LOCUS7105</name>
</gene>
<evidence type="ECO:0000256" key="2">
    <source>
        <dbReference type="ARBA" id="ARBA00023043"/>
    </source>
</evidence>
<feature type="repeat" description="ANK" evidence="3">
    <location>
        <begin position="155"/>
        <end position="187"/>
    </location>
</feature>
<feature type="region of interest" description="Disordered" evidence="4">
    <location>
        <begin position="474"/>
        <end position="517"/>
    </location>
</feature>
<proteinExistence type="predicted"/>
<feature type="repeat" description="ANK" evidence="3">
    <location>
        <begin position="188"/>
        <end position="220"/>
    </location>
</feature>
<dbReference type="Gene3D" id="1.25.40.20">
    <property type="entry name" value="Ankyrin repeat-containing domain"/>
    <property type="match status" value="3"/>
</dbReference>
<dbReference type="Pfam" id="PF12796">
    <property type="entry name" value="Ank_2"/>
    <property type="match status" value="3"/>
</dbReference>
<dbReference type="PROSITE" id="PS50297">
    <property type="entry name" value="ANK_REP_REGION"/>
    <property type="match status" value="3"/>
</dbReference>
<feature type="repeat" description="ANK" evidence="3">
    <location>
        <begin position="122"/>
        <end position="154"/>
    </location>
</feature>
<protein>
    <submittedName>
        <fullName evidence="5">ANKRD42 protein</fullName>
    </submittedName>
</protein>
<evidence type="ECO:0000313" key="6">
    <source>
        <dbReference type="Proteomes" id="UP000838412"/>
    </source>
</evidence>
<dbReference type="PROSITE" id="PS50088">
    <property type="entry name" value="ANK_REPEAT"/>
    <property type="match status" value="5"/>
</dbReference>
<feature type="repeat" description="ANK" evidence="3">
    <location>
        <begin position="89"/>
        <end position="121"/>
    </location>
</feature>
<organism evidence="5 6">
    <name type="scientific">Branchiostoma lanceolatum</name>
    <name type="common">Common lancelet</name>
    <name type="synonym">Amphioxus lanceolatum</name>
    <dbReference type="NCBI Taxonomy" id="7740"/>
    <lineage>
        <taxon>Eukaryota</taxon>
        <taxon>Metazoa</taxon>
        <taxon>Chordata</taxon>
        <taxon>Cephalochordata</taxon>
        <taxon>Leptocardii</taxon>
        <taxon>Amphioxiformes</taxon>
        <taxon>Branchiostomatidae</taxon>
        <taxon>Branchiostoma</taxon>
    </lineage>
</organism>
<evidence type="ECO:0000256" key="1">
    <source>
        <dbReference type="ARBA" id="ARBA00022737"/>
    </source>
</evidence>
<keyword evidence="2 3" id="KW-0040">ANK repeat</keyword>
<dbReference type="SUPFAM" id="SSF48403">
    <property type="entry name" value="Ankyrin repeat"/>
    <property type="match status" value="1"/>
</dbReference>
<dbReference type="InterPro" id="IPR002110">
    <property type="entry name" value="Ankyrin_rpt"/>
</dbReference>
<dbReference type="InterPro" id="IPR050776">
    <property type="entry name" value="Ank_Repeat/CDKN_Inhibitor"/>
</dbReference>
<feature type="repeat" description="ANK" evidence="3">
    <location>
        <begin position="294"/>
        <end position="326"/>
    </location>
</feature>
<sequence length="517" mass="57475">MNSAISDNLVYFSVANRTKLRFKSIHEAVINADVEELQAMVKQGASINEVDLTCKDKFTPLMWAAHTGSLECLHWLLWHRADTTDTSPQGWTAAHIAAIRGQDACLQALATSGANLTAKDNRGQTCAHLSAAHGHSFTLQSILRSGVEVNTQDANGWLPVHAAAYHGRLGCLQLLIKWGCGLDDVDNAGNLPAHLAAMEGHLPCLKFLVCNGPSVTHTMNARNDHGETPKTLSSQFYKEACVDYLNAVEWDRDHPEDQENLAFPAHVAAYNGDLGHLRMLIEQGVVNINERDDKGATPAHKAAGQGHIECLQWLVEMGANAHIVNSAGETARDVAARFGQLACVKLLGGDPDAPGGDTDDDEHEEQEYPAVVGSTDNPINMPQRKVKEARARAWKKVEELERLLDIAKMNYRQLGGRLDEDREKEKEEKETDRTIRELEQQLEYERLRREKMEGQLDEYRAEVAHLNEELERACSVVSDDEPVRQTKKKKNKKRSNADSGGVFVRRSTSKNKNKIYD</sequence>
<dbReference type="AlphaFoldDB" id="A0A8K0ECV6"/>
<feature type="compositionally biased region" description="Basic residues" evidence="4">
    <location>
        <begin position="507"/>
        <end position="517"/>
    </location>
</feature>
<feature type="compositionally biased region" description="Basic residues" evidence="4">
    <location>
        <begin position="485"/>
        <end position="494"/>
    </location>
</feature>
<dbReference type="OrthoDB" id="163438at2759"/>
<name>A0A8K0ECV6_BRALA</name>
<keyword evidence="6" id="KW-1185">Reference proteome</keyword>
<dbReference type="EMBL" id="OV696699">
    <property type="protein sequence ID" value="CAH1244472.1"/>
    <property type="molecule type" value="Genomic_DNA"/>
</dbReference>
<dbReference type="PANTHER" id="PTHR24201:SF2">
    <property type="entry name" value="ANKYRIN REPEAT DOMAIN-CONTAINING PROTEIN 42"/>
    <property type="match status" value="1"/>
</dbReference>
<evidence type="ECO:0000313" key="5">
    <source>
        <dbReference type="EMBL" id="CAH1244472.1"/>
    </source>
</evidence>
<dbReference type="InterPro" id="IPR036770">
    <property type="entry name" value="Ankyrin_rpt-contain_sf"/>
</dbReference>
<reference evidence="5" key="1">
    <citation type="submission" date="2022-01" db="EMBL/GenBank/DDBJ databases">
        <authorList>
            <person name="Braso-Vives M."/>
        </authorList>
    </citation>
    <scope>NUCLEOTIDE SEQUENCE</scope>
</reference>
<evidence type="ECO:0000256" key="4">
    <source>
        <dbReference type="SAM" id="MobiDB-lite"/>
    </source>
</evidence>
<accession>A0A8K0ECV6</accession>
<dbReference type="Proteomes" id="UP000838412">
    <property type="component" value="Chromosome 14"/>
</dbReference>
<dbReference type="SMART" id="SM00248">
    <property type="entry name" value="ANK"/>
    <property type="match status" value="9"/>
</dbReference>
<keyword evidence="1" id="KW-0677">Repeat</keyword>